<keyword evidence="1" id="KW-1133">Transmembrane helix</keyword>
<evidence type="ECO:0000313" key="2">
    <source>
        <dbReference type="EMBL" id="MDH5834401.1"/>
    </source>
</evidence>
<proteinExistence type="predicted"/>
<dbReference type="InterPro" id="IPR031347">
    <property type="entry name" value="AmpE"/>
</dbReference>
<dbReference type="Proteomes" id="UP001156873">
    <property type="component" value="Unassembled WGS sequence"/>
</dbReference>
<dbReference type="Pfam" id="PF17113">
    <property type="entry name" value="AmpE"/>
    <property type="match status" value="1"/>
</dbReference>
<keyword evidence="3" id="KW-1185">Reference proteome</keyword>
<dbReference type="PANTHER" id="PTHR38684">
    <property type="entry name" value="PROTEIN AMPE"/>
    <property type="match status" value="1"/>
</dbReference>
<feature type="transmembrane region" description="Helical" evidence="1">
    <location>
        <begin position="46"/>
        <end position="68"/>
    </location>
</feature>
<feature type="transmembrane region" description="Helical" evidence="1">
    <location>
        <begin position="283"/>
        <end position="304"/>
    </location>
</feature>
<gene>
    <name evidence="2" type="primary">ampE</name>
    <name evidence="2" type="ORF">QFW81_10750</name>
</gene>
<name>A0ABT6JUN3_9GAMM</name>
<keyword evidence="1" id="KW-0812">Transmembrane</keyword>
<sequence length="305" mass="32700">MFATLLAVVVALVLGHVARELTAVLREHGWYRAWLGWLDARIGASAAWRGRFGIVLAIAPWLLLVALVQWWLHDVSFGLPWLLFAVLVLFHAWGPRDLDRDVEAILAAPDADARRAAAARLWPEGRREQAGLRPSALVGGVFEAALRRWFGVLFWFVLLGPVGALGYRLCAITAEDAIAARLPAALVAGARALLDVLDWLPAQLATLALALVGDFDVVVGAWKEAGGASLRPDPGFLAAAGRAGVRSELADEAEDYAVSGVAPGTALVHTLGPLPELRDAMSLAWRALLLWLAVIALFVIGGWVS</sequence>
<keyword evidence="1" id="KW-0472">Membrane</keyword>
<reference evidence="2 3" key="1">
    <citation type="submission" date="2023-04" db="EMBL/GenBank/DDBJ databases">
        <title>Luteimonas sp. M1R5S59.</title>
        <authorList>
            <person name="Sun J.-Q."/>
        </authorList>
    </citation>
    <scope>NUCLEOTIDE SEQUENCE [LARGE SCALE GENOMIC DNA]</scope>
    <source>
        <strain evidence="2 3">M1R5S59</strain>
    </source>
</reference>
<evidence type="ECO:0000313" key="3">
    <source>
        <dbReference type="Proteomes" id="UP001156873"/>
    </source>
</evidence>
<evidence type="ECO:0000256" key="1">
    <source>
        <dbReference type="SAM" id="Phobius"/>
    </source>
</evidence>
<feature type="transmembrane region" description="Helical" evidence="1">
    <location>
        <begin position="149"/>
        <end position="167"/>
    </location>
</feature>
<feature type="transmembrane region" description="Helical" evidence="1">
    <location>
        <begin position="75"/>
        <end position="93"/>
    </location>
</feature>
<dbReference type="RefSeq" id="WP_280578774.1">
    <property type="nucleotide sequence ID" value="NZ_JARXRO010000016.1"/>
</dbReference>
<dbReference type="EMBL" id="JARXRO010000016">
    <property type="protein sequence ID" value="MDH5834401.1"/>
    <property type="molecule type" value="Genomic_DNA"/>
</dbReference>
<comment type="caution">
    <text evidence="2">The sequence shown here is derived from an EMBL/GenBank/DDBJ whole genome shotgun (WGS) entry which is preliminary data.</text>
</comment>
<protein>
    <submittedName>
        <fullName evidence="2">Regulatory signaling modulator protein AmpE</fullName>
    </submittedName>
</protein>
<dbReference type="InterPro" id="IPR052966">
    <property type="entry name" value="Beta-lactamase_Reg"/>
</dbReference>
<accession>A0ABT6JUN3</accession>
<dbReference type="PANTHER" id="PTHR38684:SF1">
    <property type="entry name" value="PROTEIN AMPE"/>
    <property type="match status" value="1"/>
</dbReference>
<organism evidence="2 3">
    <name type="scientific">Luteimonas kalidii</name>
    <dbReference type="NCBI Taxonomy" id="3042025"/>
    <lineage>
        <taxon>Bacteria</taxon>
        <taxon>Pseudomonadati</taxon>
        <taxon>Pseudomonadota</taxon>
        <taxon>Gammaproteobacteria</taxon>
        <taxon>Lysobacterales</taxon>
        <taxon>Lysobacteraceae</taxon>
        <taxon>Luteimonas</taxon>
    </lineage>
</organism>